<dbReference type="Gene3D" id="3.40.50.720">
    <property type="entry name" value="NAD(P)-binding Rossmann-like Domain"/>
    <property type="match status" value="1"/>
</dbReference>
<dbReference type="EMBL" id="JAATTO010000027">
    <property type="protein sequence ID" value="MBC9980478.1"/>
    <property type="molecule type" value="Genomic_DNA"/>
</dbReference>
<name>A0ABR7U9E0_9BRAD</name>
<accession>A0ABR7U9E0</accession>
<dbReference type="PANTHER" id="PTHR43000">
    <property type="entry name" value="DTDP-D-GLUCOSE 4,6-DEHYDRATASE-RELATED"/>
    <property type="match status" value="1"/>
</dbReference>
<reference evidence="4 5" key="1">
    <citation type="journal article" date="2020" name="Arch. Microbiol.">
        <title>Bradyrhizobium campsiandrae sp. nov., a nitrogen-fixing bacterial strain isolated from a native leguminous tree from the Amazon adapted to flooded conditions.</title>
        <authorList>
            <person name="Cabral Michel D."/>
            <person name="Martins da Costa E."/>
            <person name="Azarias Guimaraes A."/>
            <person name="Soares de Carvalho T."/>
            <person name="Santos de Castro Caputo P."/>
            <person name="Willems A."/>
            <person name="de Souza Moreira F.M."/>
        </authorList>
    </citation>
    <scope>NUCLEOTIDE SEQUENCE [LARGE SCALE GENOMIC DNA]</scope>
    <source>
        <strain evidence="5">INPA 384B</strain>
    </source>
</reference>
<dbReference type="InterPro" id="IPR001509">
    <property type="entry name" value="Epimerase_deHydtase"/>
</dbReference>
<feature type="domain" description="NAD-dependent epimerase/dehydratase" evidence="3">
    <location>
        <begin position="3"/>
        <end position="223"/>
    </location>
</feature>
<comment type="caution">
    <text evidence="4">The sequence shown here is derived from an EMBL/GenBank/DDBJ whole genome shotgun (WGS) entry which is preliminary data.</text>
</comment>
<gene>
    <name evidence="4" type="ORF">HA482_19950</name>
</gene>
<dbReference type="InterPro" id="IPR036291">
    <property type="entry name" value="NAD(P)-bd_dom_sf"/>
</dbReference>
<proteinExistence type="inferred from homology"/>
<comment type="similarity">
    <text evidence="2">Belongs to the NAD(P)-dependent epimerase/dehydratase family.</text>
</comment>
<evidence type="ECO:0000259" key="3">
    <source>
        <dbReference type="Pfam" id="PF01370"/>
    </source>
</evidence>
<organism evidence="4 5">
    <name type="scientific">Bradyrhizobium campsiandrae</name>
    <dbReference type="NCBI Taxonomy" id="1729892"/>
    <lineage>
        <taxon>Bacteria</taxon>
        <taxon>Pseudomonadati</taxon>
        <taxon>Pseudomonadota</taxon>
        <taxon>Alphaproteobacteria</taxon>
        <taxon>Hyphomicrobiales</taxon>
        <taxon>Nitrobacteraceae</taxon>
        <taxon>Bradyrhizobium</taxon>
    </lineage>
</organism>
<comment type="pathway">
    <text evidence="1">Bacterial outer membrane biogenesis; LPS O-antigen biosynthesis.</text>
</comment>
<dbReference type="RefSeq" id="WP_188098536.1">
    <property type="nucleotide sequence ID" value="NZ_JAANIH010000009.1"/>
</dbReference>
<evidence type="ECO:0000256" key="2">
    <source>
        <dbReference type="ARBA" id="ARBA00007637"/>
    </source>
</evidence>
<protein>
    <submittedName>
        <fullName evidence="4">NAD-dependent epimerase/dehydratase family protein</fullName>
    </submittedName>
</protein>
<sequence>MRIIITGGAGCLGSNLIEHWLPQGHEVLVVDNFATGKREVVPELPGLTLVEGSVAHRDLVASVFAKFRPTHVVHSAASYKDPANCWEDIATNVQGTANVIDAARDVGVKRIVNFQTVLCYGRPESTPIPVDHPLRPFTSYGISKVAGEQYLAMSGLPFASLRLANVTGPRLAIGPIPTFYKRLKAGQGCFCTDAQRDFLDMSDFLAAVDLAMADSAPTGAFNVSSGIGHSIKEIYDLVRSHLGLPADPDVKVVPVGDDDVPSVVPDPSRTQALLGWRAQVPFDETIRRLLAWYDAHGVNDVYSHLAVPKS</sequence>
<keyword evidence="5" id="KW-1185">Reference proteome</keyword>
<evidence type="ECO:0000313" key="4">
    <source>
        <dbReference type="EMBL" id="MBC9980478.1"/>
    </source>
</evidence>
<dbReference type="SUPFAM" id="SSF51735">
    <property type="entry name" value="NAD(P)-binding Rossmann-fold domains"/>
    <property type="match status" value="1"/>
</dbReference>
<dbReference type="Pfam" id="PF01370">
    <property type="entry name" value="Epimerase"/>
    <property type="match status" value="1"/>
</dbReference>
<evidence type="ECO:0000256" key="1">
    <source>
        <dbReference type="ARBA" id="ARBA00005125"/>
    </source>
</evidence>
<dbReference type="Proteomes" id="UP000639516">
    <property type="component" value="Unassembled WGS sequence"/>
</dbReference>
<evidence type="ECO:0000313" key="5">
    <source>
        <dbReference type="Proteomes" id="UP000639516"/>
    </source>
</evidence>